<dbReference type="Proteomes" id="UP000046373">
    <property type="component" value="Unassembled WGS sequence"/>
</dbReference>
<sequence>MSYACRAARDMVLSRIEARMNPWRDGLTSPGRTDRSRENHRIYESERPSAVPMIPDATPAAVLPMQWLLPGLD</sequence>
<dbReference type="EMBL" id="CCNB01000012">
    <property type="protein sequence ID" value="CDX35351.1"/>
    <property type="molecule type" value="Genomic_DNA"/>
</dbReference>
<gene>
    <name evidence="1" type="ORF">MPLDJ20_20148</name>
</gene>
<name>A0A090EV62_MESPL</name>
<evidence type="ECO:0000313" key="1">
    <source>
        <dbReference type="EMBL" id="CDX35351.1"/>
    </source>
</evidence>
<accession>A0A090EV62</accession>
<reference evidence="1 2" key="1">
    <citation type="submission" date="2014-08" db="EMBL/GenBank/DDBJ databases">
        <authorList>
            <person name="Moulin Lionel"/>
        </authorList>
    </citation>
    <scope>NUCLEOTIDE SEQUENCE [LARGE SCALE GENOMIC DNA]</scope>
</reference>
<evidence type="ECO:0000313" key="2">
    <source>
        <dbReference type="Proteomes" id="UP000046373"/>
    </source>
</evidence>
<dbReference type="AlphaFoldDB" id="A0A090EV62"/>
<protein>
    <submittedName>
        <fullName evidence="1">Uncharacterized protein</fullName>
    </submittedName>
</protein>
<organism evidence="1 2">
    <name type="scientific">Mesorhizobium plurifarium</name>
    <dbReference type="NCBI Taxonomy" id="69974"/>
    <lineage>
        <taxon>Bacteria</taxon>
        <taxon>Pseudomonadati</taxon>
        <taxon>Pseudomonadota</taxon>
        <taxon>Alphaproteobacteria</taxon>
        <taxon>Hyphomicrobiales</taxon>
        <taxon>Phyllobacteriaceae</taxon>
        <taxon>Mesorhizobium</taxon>
    </lineage>
</organism>
<proteinExistence type="predicted"/>